<evidence type="ECO:0000313" key="2">
    <source>
        <dbReference type="WBParaSite" id="JU765_v2.g11616.t1"/>
    </source>
</evidence>
<sequence length="64" mass="7218">MLNLNINKQVKNVGDHATQVIDNFESHFKNLSNGAHNIENVATYKFDDFPVNAFYAILILALIV</sequence>
<organism evidence="1 2">
    <name type="scientific">Panagrolaimus sp. JU765</name>
    <dbReference type="NCBI Taxonomy" id="591449"/>
    <lineage>
        <taxon>Eukaryota</taxon>
        <taxon>Metazoa</taxon>
        <taxon>Ecdysozoa</taxon>
        <taxon>Nematoda</taxon>
        <taxon>Chromadorea</taxon>
        <taxon>Rhabditida</taxon>
        <taxon>Tylenchina</taxon>
        <taxon>Panagrolaimomorpha</taxon>
        <taxon>Panagrolaimoidea</taxon>
        <taxon>Panagrolaimidae</taxon>
        <taxon>Panagrolaimus</taxon>
    </lineage>
</organism>
<name>A0AC34PZT0_9BILA</name>
<protein>
    <submittedName>
        <fullName evidence="2">Uncharacterized protein</fullName>
    </submittedName>
</protein>
<evidence type="ECO:0000313" key="1">
    <source>
        <dbReference type="Proteomes" id="UP000887576"/>
    </source>
</evidence>
<dbReference type="WBParaSite" id="JU765_v2.g11616.t1">
    <property type="protein sequence ID" value="JU765_v2.g11616.t1"/>
    <property type="gene ID" value="JU765_v2.g11616"/>
</dbReference>
<accession>A0AC34PZT0</accession>
<proteinExistence type="predicted"/>
<dbReference type="Proteomes" id="UP000887576">
    <property type="component" value="Unplaced"/>
</dbReference>
<reference evidence="2" key="1">
    <citation type="submission" date="2022-11" db="UniProtKB">
        <authorList>
            <consortium name="WormBaseParasite"/>
        </authorList>
    </citation>
    <scope>IDENTIFICATION</scope>
</reference>